<proteinExistence type="predicted"/>
<name>A0A0F7SVN0_PHARH</name>
<evidence type="ECO:0000313" key="2">
    <source>
        <dbReference type="EMBL" id="CED84620.1"/>
    </source>
</evidence>
<sequence length="466" mass="50813">MLLRFIPLASASAPNPPTILFTLPPPKAEHNDRPADPYAYHSLPAPPALISLANTCAQNDLPCSTILSGDSSSWISSIVEEVTFLPSADPTVAGEIQVLLIDGSAVTMPLHQSKAGRMLDAVRDHVLESARLAQQESLSRLKRDNGSSSFMSLLAPLMARSVSKEVIMPVAPVVRKLAEPVWAQTVTAKHHRRLARSKLVDCYRRWVLTGLKELLPPTYLLFTAHSILKAQRALLAKTESEIRVILSIAGLLPRPSQFSHSSAPIMPVRAKTLPIHTRAVSVPACPSSISAGNESAYPSAHVLPPHLGPTYTRHLSNLEFTQNEANKLQKLIRKFDREHKKAEAEKSLPPSSILLAKKKARGPSPLRESVAAFELSFSPVSIMSVYDSTCAPPLSPTSSLYASSSDGEDEVEEYPYPSFSMSAPVVAIFDEDNFESVSSDMVRSDPQNKTTLVDRISSIQIRELNV</sequence>
<dbReference type="AlphaFoldDB" id="A0A0F7SVN0"/>
<evidence type="ECO:0000256" key="1">
    <source>
        <dbReference type="SAM" id="Coils"/>
    </source>
</evidence>
<reference evidence="2" key="1">
    <citation type="submission" date="2014-08" db="EMBL/GenBank/DDBJ databases">
        <authorList>
            <person name="Sharma Rahul"/>
            <person name="Thines Marco"/>
        </authorList>
    </citation>
    <scope>NUCLEOTIDE SEQUENCE</scope>
</reference>
<dbReference type="EMBL" id="LN483166">
    <property type="protein sequence ID" value="CED84620.1"/>
    <property type="molecule type" value="Genomic_DNA"/>
</dbReference>
<feature type="coiled-coil region" evidence="1">
    <location>
        <begin position="318"/>
        <end position="345"/>
    </location>
</feature>
<protein>
    <submittedName>
        <fullName evidence="2">Uncharacterized protein</fullName>
    </submittedName>
</protein>
<accession>A0A0F7SVN0</accession>
<organism evidence="2">
    <name type="scientific">Phaffia rhodozyma</name>
    <name type="common">Yeast</name>
    <name type="synonym">Xanthophyllomyces dendrorhous</name>
    <dbReference type="NCBI Taxonomy" id="264483"/>
    <lineage>
        <taxon>Eukaryota</taxon>
        <taxon>Fungi</taxon>
        <taxon>Dikarya</taxon>
        <taxon>Basidiomycota</taxon>
        <taxon>Agaricomycotina</taxon>
        <taxon>Tremellomycetes</taxon>
        <taxon>Cystofilobasidiales</taxon>
        <taxon>Mrakiaceae</taxon>
        <taxon>Phaffia</taxon>
    </lineage>
</organism>
<keyword evidence="1" id="KW-0175">Coiled coil</keyword>